<dbReference type="Pfam" id="PF09411">
    <property type="entry name" value="PagL"/>
    <property type="match status" value="1"/>
</dbReference>
<reference evidence="1 2" key="1">
    <citation type="submission" date="2022-05" db="EMBL/GenBank/DDBJ databases">
        <authorList>
            <person name="Park J.-S."/>
        </authorList>
    </citation>
    <scope>NUCLEOTIDE SEQUENCE [LARGE SCALE GENOMIC DNA]</scope>
    <source>
        <strain evidence="1 2">2012CJ34-2</strain>
    </source>
</reference>
<dbReference type="RefSeq" id="WP_249697607.1">
    <property type="nucleotide sequence ID" value="NZ_JAMFLX010000002.1"/>
</dbReference>
<evidence type="ECO:0000313" key="2">
    <source>
        <dbReference type="Proteomes" id="UP001203338"/>
    </source>
</evidence>
<keyword evidence="2" id="KW-1185">Reference proteome</keyword>
<gene>
    <name evidence="1" type="ORF">M3P05_02275</name>
</gene>
<comment type="caution">
    <text evidence="1">The sequence shown here is derived from an EMBL/GenBank/DDBJ whole genome shotgun (WGS) entry which is preliminary data.</text>
</comment>
<organism evidence="1 2">
    <name type="scientific">Parendozoicomonas callyspongiae</name>
    <dbReference type="NCBI Taxonomy" id="2942213"/>
    <lineage>
        <taxon>Bacteria</taxon>
        <taxon>Pseudomonadati</taxon>
        <taxon>Pseudomonadota</taxon>
        <taxon>Gammaproteobacteria</taxon>
        <taxon>Oceanospirillales</taxon>
        <taxon>Endozoicomonadaceae</taxon>
        <taxon>Parendozoicomonas</taxon>
    </lineage>
</organism>
<keyword evidence="1" id="KW-0378">Hydrolase</keyword>
<proteinExistence type="predicted"/>
<dbReference type="Proteomes" id="UP001203338">
    <property type="component" value="Unassembled WGS sequence"/>
</dbReference>
<accession>A0ABT0PBZ7</accession>
<name>A0ABT0PBZ7_9GAMM</name>
<protein>
    <submittedName>
        <fullName evidence="1">Acyloxyacyl hydrolase</fullName>
    </submittedName>
</protein>
<dbReference type="Gene3D" id="2.40.160.20">
    <property type="match status" value="1"/>
</dbReference>
<dbReference type="EMBL" id="JAMFLX010000002">
    <property type="protein sequence ID" value="MCL6268776.1"/>
    <property type="molecule type" value="Genomic_DNA"/>
</dbReference>
<dbReference type="InterPro" id="IPR018550">
    <property type="entry name" value="Lipid-A_deacylase-rel"/>
</dbReference>
<dbReference type="GO" id="GO:0016787">
    <property type="term" value="F:hydrolase activity"/>
    <property type="evidence" value="ECO:0007669"/>
    <property type="project" value="UniProtKB-KW"/>
</dbReference>
<evidence type="ECO:0000313" key="1">
    <source>
        <dbReference type="EMBL" id="MCL6268776.1"/>
    </source>
</evidence>
<sequence>MYSAGIAAWAASFSPVLRLQYKPEATFSSSLDLGVGISYQSEKDIQKKKSTAINIGGHNQFEIRAIVGTRVNTSQSFEITFGLFHYSNTNLHSANEGMDFYVSGVSLPF</sequence>